<name>A0A381FQU1_9FLAO</name>
<protein>
    <submittedName>
        <fullName evidence="1">Uncharacterized protein</fullName>
    </submittedName>
</protein>
<gene>
    <name evidence="1" type="ORF">NCTC13532_04129</name>
</gene>
<evidence type="ECO:0000313" key="2">
    <source>
        <dbReference type="Proteomes" id="UP000254282"/>
    </source>
</evidence>
<evidence type="ECO:0000313" key="1">
    <source>
        <dbReference type="EMBL" id="SUX48512.1"/>
    </source>
</evidence>
<organism evidence="1 2">
    <name type="scientific">Chryseobacterium indoltheticum</name>
    <dbReference type="NCBI Taxonomy" id="254"/>
    <lineage>
        <taxon>Bacteria</taxon>
        <taxon>Pseudomonadati</taxon>
        <taxon>Bacteroidota</taxon>
        <taxon>Flavobacteriia</taxon>
        <taxon>Flavobacteriales</taxon>
        <taxon>Weeksellaceae</taxon>
        <taxon>Chryseobacterium group</taxon>
        <taxon>Chryseobacterium</taxon>
    </lineage>
</organism>
<proteinExistence type="predicted"/>
<dbReference type="Proteomes" id="UP000254282">
    <property type="component" value="Unassembled WGS sequence"/>
</dbReference>
<sequence>MINSFGCYGFKNEMVGNEKDRNFFWPFVVFDEPCQGYFYSEY</sequence>
<reference evidence="1 2" key="1">
    <citation type="submission" date="2018-06" db="EMBL/GenBank/DDBJ databases">
        <authorList>
            <consortium name="Pathogen Informatics"/>
            <person name="Doyle S."/>
        </authorList>
    </citation>
    <scope>NUCLEOTIDE SEQUENCE [LARGE SCALE GENOMIC DNA]</scope>
    <source>
        <strain evidence="1 2">NCTC13532</strain>
    </source>
</reference>
<accession>A0A381FQU1</accession>
<dbReference type="EMBL" id="UFVR01000004">
    <property type="protein sequence ID" value="SUX48512.1"/>
    <property type="molecule type" value="Genomic_DNA"/>
</dbReference>
<dbReference type="AlphaFoldDB" id="A0A381FQU1"/>